<feature type="compositionally biased region" description="Basic and acidic residues" evidence="1">
    <location>
        <begin position="660"/>
        <end position="672"/>
    </location>
</feature>
<comment type="caution">
    <text evidence="3">The sequence shown here is derived from an EMBL/GenBank/DDBJ whole genome shotgun (WGS) entry which is preliminary data.</text>
</comment>
<dbReference type="Proteomes" id="UP000623467">
    <property type="component" value="Unassembled WGS sequence"/>
</dbReference>
<evidence type="ECO:0000313" key="4">
    <source>
        <dbReference type="Proteomes" id="UP000623467"/>
    </source>
</evidence>
<dbReference type="GO" id="GO:0043130">
    <property type="term" value="F:ubiquitin binding"/>
    <property type="evidence" value="ECO:0007669"/>
    <property type="project" value="InterPro"/>
</dbReference>
<dbReference type="AlphaFoldDB" id="A0A8H6XNI1"/>
<dbReference type="EMBL" id="JACAZH010000021">
    <property type="protein sequence ID" value="KAF7344543.1"/>
    <property type="molecule type" value="Genomic_DNA"/>
</dbReference>
<dbReference type="OrthoDB" id="5577209at2759"/>
<feature type="domain" description="CUE" evidence="2">
    <location>
        <begin position="376"/>
        <end position="420"/>
    </location>
</feature>
<evidence type="ECO:0000256" key="1">
    <source>
        <dbReference type="SAM" id="MobiDB-lite"/>
    </source>
</evidence>
<dbReference type="PANTHER" id="PTHR21494">
    <property type="entry name" value="ACTIVATING SIGNAL COINTEGRATOR 1 COMPLEX SUBUNIT 2 ASC-1 COMPLEX SUBUNIT P100"/>
    <property type="match status" value="1"/>
</dbReference>
<feature type="region of interest" description="Disordered" evidence="1">
    <location>
        <begin position="484"/>
        <end position="579"/>
    </location>
</feature>
<feature type="compositionally biased region" description="Gly residues" evidence="1">
    <location>
        <begin position="632"/>
        <end position="659"/>
    </location>
</feature>
<feature type="compositionally biased region" description="Basic residues" evidence="1">
    <location>
        <begin position="673"/>
        <end position="689"/>
    </location>
</feature>
<feature type="region of interest" description="Disordered" evidence="1">
    <location>
        <begin position="605"/>
        <end position="695"/>
    </location>
</feature>
<dbReference type="InterPro" id="IPR003892">
    <property type="entry name" value="CUE"/>
</dbReference>
<dbReference type="PANTHER" id="PTHR21494:SF0">
    <property type="entry name" value="ACTIVATING SIGNAL COINTEGRATOR 1 COMPLEX SUBUNIT 2"/>
    <property type="match status" value="1"/>
</dbReference>
<sequence>MSVVLPPLPCYPSAATRKSLSASQLAATRKSIAAGLLATAALPPTQRDTPAARNFVSTYAKDQARIALDYLIWDTPPAQDEKLIRKRTLILAEKLADGLDLQTLVDLAIIYARTNPAQIRAVLAAGLESTPLKSNLSCCRRLRSFFRPPKASTRCGRRAIALRLFLHYSVCPKDILRVFAQSKDFIVALATAYDTGLATLAHSYGGLSSSDSREADEWERIWVETKVSLVDAFHSIVRALLDDMVASSGAALAVEVDRTFDIVFTLLSLPSSSQPNSVQTPFLDRSLLADYQQTYDLSRTLASSLRHAEEKDARLDLLESSLQSLNSSSEKEPGVLKILLRSSGMAPGVGKSFSKTPDTVAKGKEKAVSSPAEDPELDFKVTQVLDILPEHDPGYIRALLTHSAHTTSEKVVEALLEGTAPSPEALAASAAPADEISSYVRRNVFDDEDMDLAHVRVGKKTEDASVLRDRTFIEQMKADILRRAEEISDDEEDEEAGEGKSGTARGKAKELADDGDLDLEDDSHIKVAGDGEESGGEDGDEEEESLSPETICELAYIRDPKLFDRDAETRRGKARADLKAQTGWTNEQLEGWRIMLERNPKKDKILQKHEFAGNQNEIAPETQGGESSRGGPPRGGGRGRGGRGGRGNSRGRGGGGGGGDDARERAWKDKNKASRGNHNRKRGHDKKMARAGGPS</sequence>
<feature type="compositionally biased region" description="Acidic residues" evidence="1">
    <location>
        <begin position="530"/>
        <end position="546"/>
    </location>
</feature>
<gene>
    <name evidence="3" type="ORF">MSAN_01936200</name>
</gene>
<feature type="compositionally biased region" description="Acidic residues" evidence="1">
    <location>
        <begin position="487"/>
        <end position="496"/>
    </location>
</feature>
<reference evidence="3" key="1">
    <citation type="submission" date="2020-05" db="EMBL/GenBank/DDBJ databases">
        <title>Mycena genomes resolve the evolution of fungal bioluminescence.</title>
        <authorList>
            <person name="Tsai I.J."/>
        </authorList>
    </citation>
    <scope>NUCLEOTIDE SEQUENCE</scope>
    <source>
        <strain evidence="3">160909Yilan</strain>
    </source>
</reference>
<dbReference type="InterPro" id="IPR041800">
    <property type="entry name" value="ASCC2_CUE"/>
</dbReference>
<dbReference type="Gene3D" id="1.10.8.10">
    <property type="entry name" value="DNA helicase RuvA subunit, C-terminal domain"/>
    <property type="match status" value="1"/>
</dbReference>
<protein>
    <submittedName>
        <fullName evidence="3">CUE domain-containing protein</fullName>
    </submittedName>
</protein>
<dbReference type="PROSITE" id="PS51140">
    <property type="entry name" value="CUE"/>
    <property type="match status" value="1"/>
</dbReference>
<keyword evidence="4" id="KW-1185">Reference proteome</keyword>
<accession>A0A8H6XNI1</accession>
<dbReference type="CDD" id="cd14364">
    <property type="entry name" value="CUE_ASCC2"/>
    <property type="match status" value="1"/>
</dbReference>
<evidence type="ECO:0000259" key="2">
    <source>
        <dbReference type="PROSITE" id="PS51140"/>
    </source>
</evidence>
<feature type="compositionally biased region" description="Basic and acidic residues" evidence="1">
    <location>
        <begin position="556"/>
        <end position="578"/>
    </location>
</feature>
<organism evidence="3 4">
    <name type="scientific">Mycena sanguinolenta</name>
    <dbReference type="NCBI Taxonomy" id="230812"/>
    <lineage>
        <taxon>Eukaryota</taxon>
        <taxon>Fungi</taxon>
        <taxon>Dikarya</taxon>
        <taxon>Basidiomycota</taxon>
        <taxon>Agaricomycotina</taxon>
        <taxon>Agaricomycetes</taxon>
        <taxon>Agaricomycetidae</taxon>
        <taxon>Agaricales</taxon>
        <taxon>Marasmiineae</taxon>
        <taxon>Mycenaceae</taxon>
        <taxon>Mycena</taxon>
    </lineage>
</organism>
<evidence type="ECO:0000313" key="3">
    <source>
        <dbReference type="EMBL" id="KAF7344543.1"/>
    </source>
</evidence>
<dbReference type="InterPro" id="IPR052586">
    <property type="entry name" value="ASCC2"/>
</dbReference>
<proteinExistence type="predicted"/>
<name>A0A8H6XNI1_9AGAR</name>